<reference evidence="1 2" key="1">
    <citation type="submission" date="2012-10" db="EMBL/GenBank/DDBJ databases">
        <authorList>
            <person name="Harkins D.M."/>
            <person name="Durkin A.S."/>
            <person name="Brinkac L.M."/>
            <person name="Selengut J.D."/>
            <person name="Sanka R."/>
            <person name="DePew J."/>
            <person name="Purushe J."/>
            <person name="Peacock S.J."/>
            <person name="Thaipadungpanit J."/>
            <person name="Wuthiekanun V.W."/>
            <person name="Day N.P."/>
            <person name="Vinetz J.M."/>
            <person name="Sutton G.G."/>
            <person name="Nelson W.C."/>
            <person name="Fouts D.E."/>
        </authorList>
    </citation>
    <scope>NUCLEOTIDE SEQUENCE [LARGE SCALE GENOMIC DNA]</scope>
    <source>
        <strain evidence="1 2">H1</strain>
    </source>
</reference>
<organism evidence="1 2">
    <name type="scientific">Leptospira kirschneri str. H1</name>
    <dbReference type="NCBI Taxonomy" id="1049966"/>
    <lineage>
        <taxon>Bacteria</taxon>
        <taxon>Pseudomonadati</taxon>
        <taxon>Spirochaetota</taxon>
        <taxon>Spirochaetia</taxon>
        <taxon>Leptospirales</taxon>
        <taxon>Leptospiraceae</taxon>
        <taxon>Leptospira</taxon>
    </lineage>
</organism>
<name>A0A0E2B171_9LEPT</name>
<dbReference type="Proteomes" id="UP000006253">
    <property type="component" value="Unassembled WGS sequence"/>
</dbReference>
<proteinExistence type="predicted"/>
<accession>A0A0E2B171</accession>
<evidence type="ECO:0000313" key="1">
    <source>
        <dbReference type="EMBL" id="EKO14884.1"/>
    </source>
</evidence>
<dbReference type="AlphaFoldDB" id="A0A0E2B171"/>
<evidence type="ECO:0000313" key="2">
    <source>
        <dbReference type="Proteomes" id="UP000006253"/>
    </source>
</evidence>
<comment type="caution">
    <text evidence="1">The sequence shown here is derived from an EMBL/GenBank/DDBJ whole genome shotgun (WGS) entry which is preliminary data.</text>
</comment>
<sequence length="38" mass="4460">MKIYFKKANNPKLEVIFENSISLVKSTVNFYTSEYSIL</sequence>
<protein>
    <submittedName>
        <fullName evidence="1">Uncharacterized protein</fullName>
    </submittedName>
</protein>
<gene>
    <name evidence="1" type="ORF">LEP1GSC081_1834</name>
</gene>
<dbReference type="EMBL" id="AHMY02000051">
    <property type="protein sequence ID" value="EKO14884.1"/>
    <property type="molecule type" value="Genomic_DNA"/>
</dbReference>